<reference evidence="1 2" key="1">
    <citation type="submission" date="2020-09" db="EMBL/GenBank/DDBJ databases">
        <title>Genome sequencing and assembly of Pontibacter sp.</title>
        <authorList>
            <person name="Chhetri G."/>
        </authorList>
    </citation>
    <scope>NUCLEOTIDE SEQUENCE [LARGE SCALE GENOMIC DNA]</scope>
    <source>
        <strain evidence="1 2">JH31</strain>
    </source>
</reference>
<dbReference type="PANTHER" id="PTHR30565:SF9">
    <property type="entry name" value="PROTEIN YCIF"/>
    <property type="match status" value="1"/>
</dbReference>
<accession>A0ABR7XDV6</accession>
<organism evidence="1 2">
    <name type="scientific">Pontibacter aquaedesilientis</name>
    <dbReference type="NCBI Taxonomy" id="2766980"/>
    <lineage>
        <taxon>Bacteria</taxon>
        <taxon>Pseudomonadati</taxon>
        <taxon>Bacteroidota</taxon>
        <taxon>Cytophagia</taxon>
        <taxon>Cytophagales</taxon>
        <taxon>Hymenobacteraceae</taxon>
        <taxon>Pontibacter</taxon>
    </lineage>
</organism>
<dbReference type="InterPro" id="IPR010287">
    <property type="entry name" value="DUF892_YciF-like"/>
</dbReference>
<gene>
    <name evidence="1" type="ORF">H9Q13_04840</name>
</gene>
<keyword evidence="2" id="KW-1185">Reference proteome</keyword>
<evidence type="ECO:0000313" key="1">
    <source>
        <dbReference type="EMBL" id="MBD1396482.1"/>
    </source>
</evidence>
<dbReference type="PANTHER" id="PTHR30565">
    <property type="entry name" value="PROTEIN YCIF"/>
    <property type="match status" value="1"/>
</dbReference>
<sequence length="173" mass="19519">MAELRSLEDLLKHEINELCKVEDELIEAMPNMVEMAGDQILKMALENHLEQTKVQRLRLDQVCQLLPNEVKEDRSMSPIKGMLKLTQELLAVDATQEAIDAGLIAASQKIEHYEISAYGTAAHYAERLGHLEVANLLRQTLDEEKMADIKLNEIAKNSVNLKAMQPDVEQMQG</sequence>
<dbReference type="Proteomes" id="UP000625551">
    <property type="component" value="Unassembled WGS sequence"/>
</dbReference>
<dbReference type="RefSeq" id="WP_191182582.1">
    <property type="nucleotide sequence ID" value="NZ_JACXAJ010000001.1"/>
</dbReference>
<dbReference type="InterPro" id="IPR047114">
    <property type="entry name" value="YciF"/>
</dbReference>
<dbReference type="SUPFAM" id="SSF47240">
    <property type="entry name" value="Ferritin-like"/>
    <property type="match status" value="1"/>
</dbReference>
<comment type="caution">
    <text evidence="1">The sequence shown here is derived from an EMBL/GenBank/DDBJ whole genome shotgun (WGS) entry which is preliminary data.</text>
</comment>
<evidence type="ECO:0000313" key="2">
    <source>
        <dbReference type="Proteomes" id="UP000625551"/>
    </source>
</evidence>
<dbReference type="Gene3D" id="1.20.1260.10">
    <property type="match status" value="1"/>
</dbReference>
<dbReference type="EMBL" id="JACXAJ010000001">
    <property type="protein sequence ID" value="MBD1396482.1"/>
    <property type="molecule type" value="Genomic_DNA"/>
</dbReference>
<protein>
    <submittedName>
        <fullName evidence="1">DUF892 family protein</fullName>
    </submittedName>
</protein>
<dbReference type="InterPro" id="IPR009078">
    <property type="entry name" value="Ferritin-like_SF"/>
</dbReference>
<dbReference type="Pfam" id="PF05974">
    <property type="entry name" value="DUF892"/>
    <property type="match status" value="1"/>
</dbReference>
<name>A0ABR7XDV6_9BACT</name>
<proteinExistence type="predicted"/>
<dbReference type="InterPro" id="IPR012347">
    <property type="entry name" value="Ferritin-like"/>
</dbReference>